<evidence type="ECO:0000313" key="3">
    <source>
        <dbReference type="Proteomes" id="UP000583929"/>
    </source>
</evidence>
<gene>
    <name evidence="2" type="ORF">G4B88_026607</name>
</gene>
<organism evidence="2 3">
    <name type="scientific">Cannabis sativa</name>
    <name type="common">Hemp</name>
    <name type="synonym">Marijuana</name>
    <dbReference type="NCBI Taxonomy" id="3483"/>
    <lineage>
        <taxon>Eukaryota</taxon>
        <taxon>Viridiplantae</taxon>
        <taxon>Streptophyta</taxon>
        <taxon>Embryophyta</taxon>
        <taxon>Tracheophyta</taxon>
        <taxon>Spermatophyta</taxon>
        <taxon>Magnoliopsida</taxon>
        <taxon>eudicotyledons</taxon>
        <taxon>Gunneridae</taxon>
        <taxon>Pentapetalae</taxon>
        <taxon>rosids</taxon>
        <taxon>fabids</taxon>
        <taxon>Rosales</taxon>
        <taxon>Cannabaceae</taxon>
        <taxon>Cannabis</taxon>
    </lineage>
</organism>
<dbReference type="Pfam" id="PF13456">
    <property type="entry name" value="RVT_3"/>
    <property type="match status" value="1"/>
</dbReference>
<accession>A0A7J6GQW3</accession>
<dbReference type="InterPro" id="IPR012337">
    <property type="entry name" value="RNaseH-like_sf"/>
</dbReference>
<dbReference type="InterPro" id="IPR044730">
    <property type="entry name" value="RNase_H-like_dom_plant"/>
</dbReference>
<evidence type="ECO:0000259" key="1">
    <source>
        <dbReference type="Pfam" id="PF13456"/>
    </source>
</evidence>
<dbReference type="GO" id="GO:0003676">
    <property type="term" value="F:nucleic acid binding"/>
    <property type="evidence" value="ECO:0007669"/>
    <property type="project" value="InterPro"/>
</dbReference>
<dbReference type="InterPro" id="IPR002156">
    <property type="entry name" value="RNaseH_domain"/>
</dbReference>
<dbReference type="EMBL" id="JAATIQ010000086">
    <property type="protein sequence ID" value="KAF4385324.1"/>
    <property type="molecule type" value="Genomic_DNA"/>
</dbReference>
<sequence length="275" mass="30420">MCGRENIDVPFDGKIIDSACNQGIALAKGLTSIFYYSHRFGNDLVKNQQETIIVLLLKLCGLPAVGLLEVIHFVLTPLETWWSGFLSPDFLQGADEDDFDLVSTWRGVFAKVNNVAANLRAAWESLRVADVLQQNLTEIYTGKLVLLVDAAFKDMRAATGIVASVSEAKSWALINAVKWCNLRGWRQVVIASDCQLLVHGLHARRAPDWRLAVSFWALAELLDDLPEVEIVWTPHAGVQVAHNLAQWAFCNSFSGFLNAEDLAPLVAINKFVTVS</sequence>
<dbReference type="CDD" id="cd06222">
    <property type="entry name" value="RNase_H_like"/>
    <property type="match status" value="1"/>
</dbReference>
<dbReference type="InterPro" id="IPR036397">
    <property type="entry name" value="RNaseH_sf"/>
</dbReference>
<dbReference type="Gene3D" id="3.30.420.10">
    <property type="entry name" value="Ribonuclease H-like superfamily/Ribonuclease H"/>
    <property type="match status" value="1"/>
</dbReference>
<feature type="domain" description="RNase H type-1" evidence="1">
    <location>
        <begin position="162"/>
        <end position="248"/>
    </location>
</feature>
<comment type="caution">
    <text evidence="2">The sequence shown here is derived from an EMBL/GenBank/DDBJ whole genome shotgun (WGS) entry which is preliminary data.</text>
</comment>
<reference evidence="2 3" key="1">
    <citation type="journal article" date="2020" name="bioRxiv">
        <title>Sequence and annotation of 42 cannabis genomes reveals extensive copy number variation in cannabinoid synthesis and pathogen resistance genes.</title>
        <authorList>
            <person name="Mckernan K.J."/>
            <person name="Helbert Y."/>
            <person name="Kane L.T."/>
            <person name="Ebling H."/>
            <person name="Zhang L."/>
            <person name="Liu B."/>
            <person name="Eaton Z."/>
            <person name="Mclaughlin S."/>
            <person name="Kingan S."/>
            <person name="Baybayan P."/>
            <person name="Concepcion G."/>
            <person name="Jordan M."/>
            <person name="Riva A."/>
            <person name="Barbazuk W."/>
            <person name="Harkins T."/>
        </authorList>
    </citation>
    <scope>NUCLEOTIDE SEQUENCE [LARGE SCALE GENOMIC DNA]</scope>
    <source>
        <strain evidence="3">cv. Jamaican Lion 4</strain>
        <tissue evidence="2">Leaf</tissue>
    </source>
</reference>
<dbReference type="Proteomes" id="UP000583929">
    <property type="component" value="Unassembled WGS sequence"/>
</dbReference>
<dbReference type="AlphaFoldDB" id="A0A7J6GQW3"/>
<dbReference type="GO" id="GO:0004523">
    <property type="term" value="F:RNA-DNA hybrid ribonuclease activity"/>
    <property type="evidence" value="ECO:0007669"/>
    <property type="project" value="InterPro"/>
</dbReference>
<proteinExistence type="predicted"/>
<name>A0A7J6GQW3_CANSA</name>
<protein>
    <recommendedName>
        <fullName evidence="1">RNase H type-1 domain-containing protein</fullName>
    </recommendedName>
</protein>
<keyword evidence="3" id="KW-1185">Reference proteome</keyword>
<evidence type="ECO:0000313" key="2">
    <source>
        <dbReference type="EMBL" id="KAF4385324.1"/>
    </source>
</evidence>
<dbReference type="SUPFAM" id="SSF53098">
    <property type="entry name" value="Ribonuclease H-like"/>
    <property type="match status" value="1"/>
</dbReference>